<dbReference type="InParanoid" id="D7U896"/>
<organism evidence="1 2">
    <name type="scientific">Vitis vinifera</name>
    <name type="common">Grape</name>
    <dbReference type="NCBI Taxonomy" id="29760"/>
    <lineage>
        <taxon>Eukaryota</taxon>
        <taxon>Viridiplantae</taxon>
        <taxon>Streptophyta</taxon>
        <taxon>Embryophyta</taxon>
        <taxon>Tracheophyta</taxon>
        <taxon>Spermatophyta</taxon>
        <taxon>Magnoliopsida</taxon>
        <taxon>eudicotyledons</taxon>
        <taxon>Gunneridae</taxon>
        <taxon>Pentapetalae</taxon>
        <taxon>rosids</taxon>
        <taxon>Vitales</taxon>
        <taxon>Vitaceae</taxon>
        <taxon>Viteae</taxon>
        <taxon>Vitis</taxon>
    </lineage>
</organism>
<protein>
    <submittedName>
        <fullName evidence="1">Uncharacterized protein</fullName>
    </submittedName>
</protein>
<evidence type="ECO:0000313" key="2">
    <source>
        <dbReference type="Proteomes" id="UP000009183"/>
    </source>
</evidence>
<dbReference type="PaxDb" id="29760-VIT_09s0070g00460.t01"/>
<proteinExistence type="predicted"/>
<dbReference type="EMBL" id="FN596740">
    <property type="protein sequence ID" value="CBI38960.3"/>
    <property type="molecule type" value="Genomic_DNA"/>
</dbReference>
<dbReference type="Proteomes" id="UP000009183">
    <property type="component" value="Chromosome 9"/>
</dbReference>
<dbReference type="HOGENOM" id="CLU_1985668_0_0_1"/>
<evidence type="ECO:0000313" key="1">
    <source>
        <dbReference type="EMBL" id="CBI38960.3"/>
    </source>
</evidence>
<name>D7U896_VITVI</name>
<dbReference type="AlphaFoldDB" id="D7U896"/>
<gene>
    <name evidence="1" type="ordered locus">VIT_09s0070g00460</name>
</gene>
<reference evidence="2" key="1">
    <citation type="journal article" date="2007" name="Nature">
        <title>The grapevine genome sequence suggests ancestral hexaploidization in major angiosperm phyla.</title>
        <authorList>
            <consortium name="The French-Italian Public Consortium for Grapevine Genome Characterization."/>
            <person name="Jaillon O."/>
            <person name="Aury J.-M."/>
            <person name="Noel B."/>
            <person name="Policriti A."/>
            <person name="Clepet C."/>
            <person name="Casagrande A."/>
            <person name="Choisne N."/>
            <person name="Aubourg S."/>
            <person name="Vitulo N."/>
            <person name="Jubin C."/>
            <person name="Vezzi A."/>
            <person name="Legeai F."/>
            <person name="Hugueney P."/>
            <person name="Dasilva C."/>
            <person name="Horner D."/>
            <person name="Mica E."/>
            <person name="Jublot D."/>
            <person name="Poulain J."/>
            <person name="Bruyere C."/>
            <person name="Billault A."/>
            <person name="Segurens B."/>
            <person name="Gouyvenoux M."/>
            <person name="Ugarte E."/>
            <person name="Cattonaro F."/>
            <person name="Anthouard V."/>
            <person name="Vico V."/>
            <person name="Del Fabbro C."/>
            <person name="Alaux M."/>
            <person name="Di Gaspero G."/>
            <person name="Dumas V."/>
            <person name="Felice N."/>
            <person name="Paillard S."/>
            <person name="Juman I."/>
            <person name="Moroldo M."/>
            <person name="Scalabrin S."/>
            <person name="Canaguier A."/>
            <person name="Le Clainche I."/>
            <person name="Malacrida G."/>
            <person name="Durand E."/>
            <person name="Pesole G."/>
            <person name="Laucou V."/>
            <person name="Chatelet P."/>
            <person name="Merdinoglu D."/>
            <person name="Delledonne M."/>
            <person name="Pezzotti M."/>
            <person name="Lecharny A."/>
            <person name="Scarpelli C."/>
            <person name="Artiguenave F."/>
            <person name="Pe M.E."/>
            <person name="Valle G."/>
            <person name="Morgante M."/>
            <person name="Caboche M."/>
            <person name="Adam-Blondon A.-F."/>
            <person name="Weissenbach J."/>
            <person name="Quetier F."/>
            <person name="Wincker P."/>
        </authorList>
    </citation>
    <scope>NUCLEOTIDE SEQUENCE [LARGE SCALE GENOMIC DNA]</scope>
    <source>
        <strain evidence="2">cv. Pinot noir / PN40024</strain>
    </source>
</reference>
<keyword evidence="2" id="KW-1185">Reference proteome</keyword>
<dbReference type="STRING" id="29760.D7U896"/>
<accession>D7U896</accession>
<sequence>MFSPRSCVGQPLRRLTKYIFLTAHQQAQYSKCASSSHNIKKEDESQERTLQKLPTWQNTCNLTRGSSQFHLFISEFCDLDCFLWDLDSMVQGFLLLRFEFGVHGGKHLRRQQGWKFLEKHRNLQSN</sequence>